<protein>
    <submittedName>
        <fullName evidence="1">Uncharacterized protein</fullName>
    </submittedName>
</protein>
<accession>S9QZQ3</accession>
<dbReference type="HOGENOM" id="CLU_2920110_0_0_5"/>
<dbReference type="Gene3D" id="3.30.420.40">
    <property type="match status" value="1"/>
</dbReference>
<gene>
    <name evidence="1" type="ORF">Salmuc_00670</name>
</gene>
<dbReference type="STRING" id="1123237.Salmuc_00670"/>
<dbReference type="AlphaFoldDB" id="S9QZQ3"/>
<dbReference type="Proteomes" id="UP000015347">
    <property type="component" value="Unassembled WGS sequence"/>
</dbReference>
<dbReference type="EMBL" id="APVH01000011">
    <property type="protein sequence ID" value="EPX85072.1"/>
    <property type="molecule type" value="Genomic_DNA"/>
</dbReference>
<evidence type="ECO:0000313" key="2">
    <source>
        <dbReference type="Proteomes" id="UP000015347"/>
    </source>
</evidence>
<dbReference type="eggNOG" id="COG1070">
    <property type="taxonomic scope" value="Bacteria"/>
</dbReference>
<comment type="caution">
    <text evidence="1">The sequence shown here is derived from an EMBL/GenBank/DDBJ whole genome shotgun (WGS) entry which is preliminary data.</text>
</comment>
<proteinExistence type="predicted"/>
<reference evidence="2" key="1">
    <citation type="journal article" date="2014" name="Stand. Genomic Sci.">
        <title>Genome sequence of the exopolysaccharide-producing Salipiger mucosus type strain (DSM 16094(T)), a moderately halophilic member of the Roseobacter clade.</title>
        <authorList>
            <person name="Riedel T."/>
            <person name="Spring S."/>
            <person name="Fiebig A."/>
            <person name="Petersen J."/>
            <person name="Kyrpides N.C."/>
            <person name="Goker M."/>
            <person name="Klenk H.P."/>
        </authorList>
    </citation>
    <scope>NUCLEOTIDE SEQUENCE [LARGE SCALE GENOMIC DNA]</scope>
    <source>
        <strain evidence="2">DSM 16094</strain>
    </source>
</reference>
<organism evidence="1 2">
    <name type="scientific">Salipiger mucosus DSM 16094</name>
    <dbReference type="NCBI Taxonomy" id="1123237"/>
    <lineage>
        <taxon>Bacteria</taxon>
        <taxon>Pseudomonadati</taxon>
        <taxon>Pseudomonadota</taxon>
        <taxon>Alphaproteobacteria</taxon>
        <taxon>Rhodobacterales</taxon>
        <taxon>Roseobacteraceae</taxon>
        <taxon>Salipiger</taxon>
    </lineage>
</organism>
<name>S9QZQ3_9RHOB</name>
<sequence>MGAALGAARLGRVAATGAAPAEVMTPPETGEVIEPVAELVPAFDAAWQRFGPAYRGVKAIQ</sequence>
<keyword evidence="2" id="KW-1185">Reference proteome</keyword>
<evidence type="ECO:0000313" key="1">
    <source>
        <dbReference type="EMBL" id="EPX85072.1"/>
    </source>
</evidence>